<organism evidence="1 2">
    <name type="scientific">Hymenobacter polaris</name>
    <dbReference type="NCBI Taxonomy" id="2682546"/>
    <lineage>
        <taxon>Bacteria</taxon>
        <taxon>Pseudomonadati</taxon>
        <taxon>Bacteroidota</taxon>
        <taxon>Cytophagia</taxon>
        <taxon>Cytophagales</taxon>
        <taxon>Hymenobacteraceae</taxon>
        <taxon>Hymenobacter</taxon>
    </lineage>
</organism>
<comment type="caution">
    <text evidence="1">The sequence shown here is derived from an EMBL/GenBank/DDBJ whole genome shotgun (WGS) entry which is preliminary data.</text>
</comment>
<dbReference type="Proteomes" id="UP000559626">
    <property type="component" value="Unassembled WGS sequence"/>
</dbReference>
<evidence type="ECO:0000313" key="2">
    <source>
        <dbReference type="Proteomes" id="UP000559626"/>
    </source>
</evidence>
<name>A0A7Y0ACV6_9BACT</name>
<evidence type="ECO:0000313" key="1">
    <source>
        <dbReference type="EMBL" id="NML65028.1"/>
    </source>
</evidence>
<dbReference type="RefSeq" id="WP_169530287.1">
    <property type="nucleotide sequence ID" value="NZ_JABBGH010000001.1"/>
</dbReference>
<protein>
    <submittedName>
        <fullName evidence="1">Uncharacterized protein</fullName>
    </submittedName>
</protein>
<gene>
    <name evidence="1" type="ORF">HHL22_07390</name>
</gene>
<dbReference type="AlphaFoldDB" id="A0A7Y0ACV6"/>
<reference evidence="1 2" key="1">
    <citation type="submission" date="2020-04" db="EMBL/GenBank/DDBJ databases">
        <title>Hymenobacter polaris sp. nov., isolated from Arctic soil.</title>
        <authorList>
            <person name="Dahal R.H."/>
        </authorList>
    </citation>
    <scope>NUCLEOTIDE SEQUENCE [LARGE SCALE GENOMIC DNA]</scope>
    <source>
        <strain evidence="1 2">RP-2-7</strain>
    </source>
</reference>
<proteinExistence type="predicted"/>
<accession>A0A7Y0ACV6</accession>
<dbReference type="EMBL" id="JABBGH010000001">
    <property type="protein sequence ID" value="NML65028.1"/>
    <property type="molecule type" value="Genomic_DNA"/>
</dbReference>
<sequence>MREPMDEDSVLLELNQRWGCDLPSGWVPITGPAKFSEELEMYGAETFAEQFDGKLPTLLERTFNVSELYEITEEGTVKIVALTNCLFQYSGLEHMYTDQSFQFLLYFSHESSVTAGGKALVNLIHQTWPESIRHFWPDSL</sequence>
<keyword evidence="2" id="KW-1185">Reference proteome</keyword>